<dbReference type="RefSeq" id="WP_024541434.1">
    <property type="nucleotide sequence ID" value="NZ_JGYU01000002.1"/>
</dbReference>
<accession>A0A087AH86</accession>
<gene>
    <name evidence="1" type="ORF">BCHO_0219</name>
</gene>
<dbReference type="STRING" id="35760.BCHO_0219"/>
<dbReference type="Proteomes" id="UP000028995">
    <property type="component" value="Unassembled WGS sequence"/>
</dbReference>
<evidence type="ECO:0000313" key="1">
    <source>
        <dbReference type="EMBL" id="KFI58136.1"/>
    </source>
</evidence>
<reference evidence="1 2" key="1">
    <citation type="submission" date="2014-03" db="EMBL/GenBank/DDBJ databases">
        <title>Genomics of Bifidobacteria.</title>
        <authorList>
            <person name="Ventura M."/>
            <person name="Milani C."/>
            <person name="Lugli G.A."/>
        </authorList>
    </citation>
    <scope>NUCLEOTIDE SEQUENCE [LARGE SCALE GENOMIC DNA]</scope>
    <source>
        <strain evidence="1 2">LMG 10510</strain>
    </source>
</reference>
<dbReference type="OrthoDB" id="9998171at2"/>
<proteinExistence type="predicted"/>
<sequence length="202" mass="22883">MSYFEELRQLWLAHGGAPDETRDPEAHGRYMAARMAEARRPDSRLSEFDEWARRERQEQEAADDLHGVRVALERIATSLEAGHNEPQAATLMRGVGLDPDEAVDGAYVRKPSIELHRGLYGFGGVWRDERGASWFAMELDPEFRADSPDDLRDVAALFRDDYADALEWIADEWQEQLDAGEVSLLQPEIVNDDIADDDPEVA</sequence>
<evidence type="ECO:0000313" key="2">
    <source>
        <dbReference type="Proteomes" id="UP000028995"/>
    </source>
</evidence>
<dbReference type="EMBL" id="JGYU01000002">
    <property type="protein sequence ID" value="KFI58136.1"/>
    <property type="molecule type" value="Genomic_DNA"/>
</dbReference>
<organism evidence="1 2">
    <name type="scientific">Bifidobacterium choerinum</name>
    <dbReference type="NCBI Taxonomy" id="35760"/>
    <lineage>
        <taxon>Bacteria</taxon>
        <taxon>Bacillati</taxon>
        <taxon>Actinomycetota</taxon>
        <taxon>Actinomycetes</taxon>
        <taxon>Bifidobacteriales</taxon>
        <taxon>Bifidobacteriaceae</taxon>
        <taxon>Bifidobacterium</taxon>
    </lineage>
</organism>
<dbReference type="AlphaFoldDB" id="A0A087AH86"/>
<comment type="caution">
    <text evidence="1">The sequence shown here is derived from an EMBL/GenBank/DDBJ whole genome shotgun (WGS) entry which is preliminary data.</text>
</comment>
<keyword evidence="2" id="KW-1185">Reference proteome</keyword>
<name>A0A087AH86_9BIFI</name>
<protein>
    <submittedName>
        <fullName evidence="1">Uncharacterized protein</fullName>
    </submittedName>
</protein>